<protein>
    <submittedName>
        <fullName evidence="1">Uncharacterized protein</fullName>
    </submittedName>
</protein>
<dbReference type="EMBL" id="APQG01000016">
    <property type="protein sequence ID" value="ENV98308.1"/>
    <property type="molecule type" value="Genomic_DNA"/>
</dbReference>
<dbReference type="HOGENOM" id="CLU_115349_0_0_6"/>
<name>N9F0A1_ACIBZ</name>
<comment type="caution">
    <text evidence="1">The sequence shown here is derived from an EMBL/GenBank/DDBJ whole genome shotgun (WGS) entry which is preliminary data.</text>
</comment>
<evidence type="ECO:0000313" key="2">
    <source>
        <dbReference type="Proteomes" id="UP000013251"/>
    </source>
</evidence>
<evidence type="ECO:0000313" key="1">
    <source>
        <dbReference type="EMBL" id="ENV98308.1"/>
    </source>
</evidence>
<dbReference type="PATRIC" id="fig|1217650.3.peg.1137"/>
<accession>N9F0A1</accession>
<gene>
    <name evidence="1" type="ORF">F938_01162</name>
</gene>
<sequence>MVATDKFSRLLPNYLTDATRKNLDAALKDFVQNERITQDPFSPFKNEYFLQGDLVRNVPFSYWKNNQLCTAVVPQCIILSNTCDIDVANSRRIPLDCLLAPVISLEKYEALLRREGATEDELKSFNQNLMQYKITNLFHLPIDSNGKYAPHEKGYIVQLDKAYSLPRIVLDIKQHVRSLNQFFSYLFTFQISVNLCRFHDKVDRDANVCF</sequence>
<dbReference type="OrthoDB" id="982267at2"/>
<dbReference type="AlphaFoldDB" id="N9F0A1"/>
<proteinExistence type="predicted"/>
<dbReference type="Proteomes" id="UP000013251">
    <property type="component" value="Unassembled WGS sequence"/>
</dbReference>
<dbReference type="RefSeq" id="WP_005030214.1">
    <property type="nucleotide sequence ID" value="NZ_KB849755.1"/>
</dbReference>
<keyword evidence="2" id="KW-1185">Reference proteome</keyword>
<organism evidence="1 2">
    <name type="scientific">Acinetobacter bereziniae LMG 1003 = CIP 70.12</name>
    <dbReference type="NCBI Taxonomy" id="981324"/>
    <lineage>
        <taxon>Bacteria</taxon>
        <taxon>Pseudomonadati</taxon>
        <taxon>Pseudomonadota</taxon>
        <taxon>Gammaproteobacteria</taxon>
        <taxon>Moraxellales</taxon>
        <taxon>Moraxellaceae</taxon>
        <taxon>Acinetobacter</taxon>
    </lineage>
</organism>
<reference evidence="1 2" key="1">
    <citation type="submission" date="2013-02" db="EMBL/GenBank/DDBJ databases">
        <title>The Genome Sequence of Acinetobacter bereziniae CIP 70.12.</title>
        <authorList>
            <consortium name="The Broad Institute Genome Sequencing Platform"/>
            <consortium name="The Broad Institute Genome Sequencing Center for Infectious Disease"/>
            <person name="Cerqueira G."/>
            <person name="Feldgarden M."/>
            <person name="Courvalin P."/>
            <person name="Perichon B."/>
            <person name="Grillot-Courvalin C."/>
            <person name="Clermont D."/>
            <person name="Rocha E."/>
            <person name="Yoon E.-J."/>
            <person name="Nemec A."/>
            <person name="Walker B."/>
            <person name="Young S.K."/>
            <person name="Zeng Q."/>
            <person name="Gargeya S."/>
            <person name="Fitzgerald M."/>
            <person name="Haas B."/>
            <person name="Abouelleil A."/>
            <person name="Alvarado L."/>
            <person name="Arachchi H.M."/>
            <person name="Berlin A.M."/>
            <person name="Chapman S.B."/>
            <person name="Dewar J."/>
            <person name="Goldberg J."/>
            <person name="Griggs A."/>
            <person name="Gujja S."/>
            <person name="Hansen M."/>
            <person name="Howarth C."/>
            <person name="Imamovic A."/>
            <person name="Larimer J."/>
            <person name="McCowan C."/>
            <person name="Murphy C."/>
            <person name="Neiman D."/>
            <person name="Pearson M."/>
            <person name="Priest M."/>
            <person name="Roberts A."/>
            <person name="Saif S."/>
            <person name="Shea T."/>
            <person name="Sisk P."/>
            <person name="Sykes S."/>
            <person name="Wortman J."/>
            <person name="Nusbaum C."/>
            <person name="Birren B."/>
        </authorList>
    </citation>
    <scope>NUCLEOTIDE SEQUENCE [LARGE SCALE GENOMIC DNA]</scope>
    <source>
        <strain evidence="1 2">CIP 70.12</strain>
    </source>
</reference>